<evidence type="ECO:0000256" key="1">
    <source>
        <dbReference type="SAM" id="MobiDB-lite"/>
    </source>
</evidence>
<dbReference type="Proteomes" id="UP000235965">
    <property type="component" value="Unassembled WGS sequence"/>
</dbReference>
<sequence length="68" mass="7752">MAGKCYTTKLWNAVTRSETTFLSLLDPESCVVRIMEKRKENTGMKMAPQNYTDARSQQKSLGNDQHIV</sequence>
<accession>A0A2J7R9P5</accession>
<feature type="region of interest" description="Disordered" evidence="1">
    <location>
        <begin position="41"/>
        <end position="68"/>
    </location>
</feature>
<gene>
    <name evidence="2" type="ORF">B7P43_G13814</name>
</gene>
<proteinExistence type="predicted"/>
<keyword evidence="3" id="KW-1185">Reference proteome</keyword>
<organism evidence="2 3">
    <name type="scientific">Cryptotermes secundus</name>
    <dbReference type="NCBI Taxonomy" id="105785"/>
    <lineage>
        <taxon>Eukaryota</taxon>
        <taxon>Metazoa</taxon>
        <taxon>Ecdysozoa</taxon>
        <taxon>Arthropoda</taxon>
        <taxon>Hexapoda</taxon>
        <taxon>Insecta</taxon>
        <taxon>Pterygota</taxon>
        <taxon>Neoptera</taxon>
        <taxon>Polyneoptera</taxon>
        <taxon>Dictyoptera</taxon>
        <taxon>Blattodea</taxon>
        <taxon>Blattoidea</taxon>
        <taxon>Termitoidae</taxon>
        <taxon>Kalotermitidae</taxon>
        <taxon>Cryptotermitinae</taxon>
        <taxon>Cryptotermes</taxon>
    </lineage>
</organism>
<comment type="caution">
    <text evidence="2">The sequence shown here is derived from an EMBL/GenBank/DDBJ whole genome shotgun (WGS) entry which is preliminary data.</text>
</comment>
<dbReference type="InParanoid" id="A0A2J7R9P5"/>
<protein>
    <submittedName>
        <fullName evidence="2">Uncharacterized protein</fullName>
    </submittedName>
</protein>
<evidence type="ECO:0000313" key="2">
    <source>
        <dbReference type="EMBL" id="PNF37534.1"/>
    </source>
</evidence>
<reference evidence="2 3" key="1">
    <citation type="submission" date="2017-12" db="EMBL/GenBank/DDBJ databases">
        <title>Hemimetabolous genomes reveal molecular basis of termite eusociality.</title>
        <authorList>
            <person name="Harrison M.C."/>
            <person name="Jongepier E."/>
            <person name="Robertson H.M."/>
            <person name="Arning N."/>
            <person name="Bitard-Feildel T."/>
            <person name="Chao H."/>
            <person name="Childers C.P."/>
            <person name="Dinh H."/>
            <person name="Doddapaneni H."/>
            <person name="Dugan S."/>
            <person name="Gowin J."/>
            <person name="Greiner C."/>
            <person name="Han Y."/>
            <person name="Hu H."/>
            <person name="Hughes D.S.T."/>
            <person name="Huylmans A.-K."/>
            <person name="Kemena C."/>
            <person name="Kremer L.P.M."/>
            <person name="Lee S.L."/>
            <person name="Lopez-Ezquerra A."/>
            <person name="Mallet L."/>
            <person name="Monroy-Kuhn J.M."/>
            <person name="Moser A."/>
            <person name="Murali S.C."/>
            <person name="Muzny D.M."/>
            <person name="Otani S."/>
            <person name="Piulachs M.-D."/>
            <person name="Poelchau M."/>
            <person name="Qu J."/>
            <person name="Schaub F."/>
            <person name="Wada-Katsumata A."/>
            <person name="Worley K.C."/>
            <person name="Xie Q."/>
            <person name="Ylla G."/>
            <person name="Poulsen M."/>
            <person name="Gibbs R.A."/>
            <person name="Schal C."/>
            <person name="Richards S."/>
            <person name="Belles X."/>
            <person name="Korb J."/>
            <person name="Bornberg-Bauer E."/>
        </authorList>
    </citation>
    <scope>NUCLEOTIDE SEQUENCE [LARGE SCALE GENOMIC DNA]</scope>
    <source>
        <tissue evidence="2">Whole body</tissue>
    </source>
</reference>
<dbReference type="EMBL" id="NEVH01006582">
    <property type="protein sequence ID" value="PNF37534.1"/>
    <property type="molecule type" value="Genomic_DNA"/>
</dbReference>
<evidence type="ECO:0000313" key="3">
    <source>
        <dbReference type="Proteomes" id="UP000235965"/>
    </source>
</evidence>
<dbReference type="AlphaFoldDB" id="A0A2J7R9P5"/>
<name>A0A2J7R9P5_9NEOP</name>
<feature type="compositionally biased region" description="Polar residues" evidence="1">
    <location>
        <begin position="49"/>
        <end position="68"/>
    </location>
</feature>